<dbReference type="Gene3D" id="3.40.190.10">
    <property type="entry name" value="Periplasmic binding protein-like II"/>
    <property type="match status" value="2"/>
</dbReference>
<evidence type="ECO:0000313" key="3">
    <source>
        <dbReference type="EMBL" id="TWF49401.1"/>
    </source>
</evidence>
<accession>A0A561QGH5</accession>
<evidence type="ECO:0000313" key="4">
    <source>
        <dbReference type="Proteomes" id="UP000320653"/>
    </source>
</evidence>
<dbReference type="InterPro" id="IPR019546">
    <property type="entry name" value="TAT_signal_bac_arc"/>
</dbReference>
<proteinExistence type="predicted"/>
<dbReference type="InterPro" id="IPR006311">
    <property type="entry name" value="TAT_signal"/>
</dbReference>
<organism evidence="3 4">
    <name type="scientific">Neorhizobium alkalisoli</name>
    <dbReference type="NCBI Taxonomy" id="528178"/>
    <lineage>
        <taxon>Bacteria</taxon>
        <taxon>Pseudomonadati</taxon>
        <taxon>Pseudomonadota</taxon>
        <taxon>Alphaproteobacteria</taxon>
        <taxon>Hyphomicrobiales</taxon>
        <taxon>Rhizobiaceae</taxon>
        <taxon>Rhizobium/Agrobacterium group</taxon>
        <taxon>Neorhizobium</taxon>
    </lineage>
</organism>
<dbReference type="NCBIfam" id="TIGR01409">
    <property type="entry name" value="TAT_signal_seq"/>
    <property type="match status" value="1"/>
</dbReference>
<keyword evidence="1" id="KW-0732">Signal</keyword>
<dbReference type="RefSeq" id="WP_145641408.1">
    <property type="nucleotide sequence ID" value="NZ_VIWP01000008.1"/>
</dbReference>
<protein>
    <submittedName>
        <fullName evidence="3">Secreted protein</fullName>
    </submittedName>
</protein>
<dbReference type="InterPro" id="IPR027939">
    <property type="entry name" value="NMT1/THI5"/>
</dbReference>
<dbReference type="PANTHER" id="PTHR31528:SF15">
    <property type="entry name" value="RIBOFLAVIN-BINDING PROTEIN RIBY"/>
    <property type="match status" value="1"/>
</dbReference>
<dbReference type="GO" id="GO:0009228">
    <property type="term" value="P:thiamine biosynthetic process"/>
    <property type="evidence" value="ECO:0007669"/>
    <property type="project" value="InterPro"/>
</dbReference>
<dbReference type="InterPro" id="IPR015168">
    <property type="entry name" value="SsuA/THI5"/>
</dbReference>
<name>A0A561QGH5_9HYPH</name>
<dbReference type="SUPFAM" id="SSF53850">
    <property type="entry name" value="Periplasmic binding protein-like II"/>
    <property type="match status" value="1"/>
</dbReference>
<dbReference type="Proteomes" id="UP000320653">
    <property type="component" value="Unassembled WGS sequence"/>
</dbReference>
<gene>
    <name evidence="3" type="ORF">FHW37_10871</name>
</gene>
<dbReference type="Pfam" id="PF09084">
    <property type="entry name" value="NMT1"/>
    <property type="match status" value="1"/>
</dbReference>
<sequence length="338" mass="36921">MTTRRSLLKHTAAIAAAGLFPMPAIVRAQALEQINVLTPFAFGASFIEMMNAVSGGHFAKQGLEVKLEAGRGGAQTLQQLVSDQTRFIRISSIEQIGAVEKSGEDLVCFSNLYQASTFHLVSLKSKPIKSAEELRGKTVGLVSVGGSTEIFLNLMLHKVGVPPAEVKREVTGDTPGALGILQQGRVDCFICSINVVAALRHMDAPVEIWSTDRYAPMPSQGYVAKRSVMEKNADQFVRISKALTASVNEIITQPTEMIYQRAAKDFQIPRMDKMDELVAITKATVDDLWLSQGKENLMRNVPALWASGVETLRDSKLTTATDPTKFYTNTYIDQALKG</sequence>
<dbReference type="AlphaFoldDB" id="A0A561QGH5"/>
<keyword evidence="4" id="KW-1185">Reference proteome</keyword>
<dbReference type="PANTHER" id="PTHR31528">
    <property type="entry name" value="4-AMINO-5-HYDROXYMETHYL-2-METHYLPYRIMIDINE PHOSPHATE SYNTHASE THI11-RELATED"/>
    <property type="match status" value="1"/>
</dbReference>
<dbReference type="PROSITE" id="PS51318">
    <property type="entry name" value="TAT"/>
    <property type="match status" value="1"/>
</dbReference>
<dbReference type="OrthoDB" id="9815602at2"/>
<evidence type="ECO:0000256" key="1">
    <source>
        <dbReference type="SAM" id="SignalP"/>
    </source>
</evidence>
<feature type="signal peptide" evidence="1">
    <location>
        <begin position="1"/>
        <end position="28"/>
    </location>
</feature>
<feature type="chain" id="PRO_5021853136" evidence="1">
    <location>
        <begin position="29"/>
        <end position="338"/>
    </location>
</feature>
<evidence type="ECO:0000259" key="2">
    <source>
        <dbReference type="Pfam" id="PF09084"/>
    </source>
</evidence>
<dbReference type="EMBL" id="VIWP01000008">
    <property type="protein sequence ID" value="TWF49401.1"/>
    <property type="molecule type" value="Genomic_DNA"/>
</dbReference>
<comment type="caution">
    <text evidence="3">The sequence shown here is derived from an EMBL/GenBank/DDBJ whole genome shotgun (WGS) entry which is preliminary data.</text>
</comment>
<reference evidence="3 4" key="1">
    <citation type="submission" date="2019-06" db="EMBL/GenBank/DDBJ databases">
        <title>Sorghum-associated microbial communities from plants grown in Nebraska, USA.</title>
        <authorList>
            <person name="Schachtman D."/>
        </authorList>
    </citation>
    <scope>NUCLEOTIDE SEQUENCE [LARGE SCALE GENOMIC DNA]</scope>
    <source>
        <strain evidence="3 4">1225</strain>
    </source>
</reference>
<feature type="domain" description="SsuA/THI5-like" evidence="2">
    <location>
        <begin position="46"/>
        <end position="256"/>
    </location>
</feature>